<accession>A0A8K0K4Y6</accession>
<keyword evidence="2" id="KW-0812">Transmembrane</keyword>
<feature type="signal peptide" evidence="3">
    <location>
        <begin position="1"/>
        <end position="21"/>
    </location>
</feature>
<dbReference type="PROSITE" id="PS01186">
    <property type="entry name" value="EGF_2"/>
    <property type="match status" value="1"/>
</dbReference>
<feature type="chain" id="PRO_5035474722" description="EGF-like domain-containing protein" evidence="3">
    <location>
        <begin position="22"/>
        <end position="161"/>
    </location>
</feature>
<feature type="compositionally biased region" description="Basic and acidic residues" evidence="1">
    <location>
        <begin position="76"/>
        <end position="86"/>
    </location>
</feature>
<feature type="region of interest" description="Disordered" evidence="1">
    <location>
        <begin position="60"/>
        <end position="98"/>
    </location>
</feature>
<dbReference type="OrthoDB" id="8190638at2759"/>
<keyword evidence="2" id="KW-1133">Transmembrane helix</keyword>
<organism evidence="5 6">
    <name type="scientific">Ladona fulva</name>
    <name type="common">Scarce chaser dragonfly</name>
    <name type="synonym">Libellula fulva</name>
    <dbReference type="NCBI Taxonomy" id="123851"/>
    <lineage>
        <taxon>Eukaryota</taxon>
        <taxon>Metazoa</taxon>
        <taxon>Ecdysozoa</taxon>
        <taxon>Arthropoda</taxon>
        <taxon>Hexapoda</taxon>
        <taxon>Insecta</taxon>
        <taxon>Pterygota</taxon>
        <taxon>Palaeoptera</taxon>
        <taxon>Odonata</taxon>
        <taxon>Epiprocta</taxon>
        <taxon>Anisoptera</taxon>
        <taxon>Libelluloidea</taxon>
        <taxon>Libellulidae</taxon>
        <taxon>Ladona</taxon>
    </lineage>
</organism>
<evidence type="ECO:0000256" key="2">
    <source>
        <dbReference type="SAM" id="Phobius"/>
    </source>
</evidence>
<proteinExistence type="predicted"/>
<protein>
    <recommendedName>
        <fullName evidence="4">EGF-like domain-containing protein</fullName>
    </recommendedName>
</protein>
<evidence type="ECO:0000259" key="4">
    <source>
        <dbReference type="PROSITE" id="PS01186"/>
    </source>
</evidence>
<dbReference type="InterPro" id="IPR000742">
    <property type="entry name" value="EGF"/>
</dbReference>
<feature type="domain" description="EGF-like" evidence="4">
    <location>
        <begin position="51"/>
        <end position="65"/>
    </location>
</feature>
<evidence type="ECO:0000313" key="5">
    <source>
        <dbReference type="EMBL" id="KAG8228451.1"/>
    </source>
</evidence>
<dbReference type="AlphaFoldDB" id="A0A8K0K4Y6"/>
<keyword evidence="3" id="KW-0732">Signal</keyword>
<evidence type="ECO:0000256" key="3">
    <source>
        <dbReference type="SAM" id="SignalP"/>
    </source>
</evidence>
<keyword evidence="6" id="KW-1185">Reference proteome</keyword>
<dbReference type="EMBL" id="KZ308372">
    <property type="protein sequence ID" value="KAG8228451.1"/>
    <property type="molecule type" value="Genomic_DNA"/>
</dbReference>
<reference evidence="5" key="1">
    <citation type="submission" date="2013-04" db="EMBL/GenBank/DDBJ databases">
        <authorList>
            <person name="Qu J."/>
            <person name="Murali S.C."/>
            <person name="Bandaranaike D."/>
            <person name="Bellair M."/>
            <person name="Blankenburg K."/>
            <person name="Chao H."/>
            <person name="Dinh H."/>
            <person name="Doddapaneni H."/>
            <person name="Downs B."/>
            <person name="Dugan-Rocha S."/>
            <person name="Elkadiri S."/>
            <person name="Gnanaolivu R.D."/>
            <person name="Hernandez B."/>
            <person name="Javaid M."/>
            <person name="Jayaseelan J.C."/>
            <person name="Lee S."/>
            <person name="Li M."/>
            <person name="Ming W."/>
            <person name="Munidasa M."/>
            <person name="Muniz J."/>
            <person name="Nguyen L."/>
            <person name="Ongeri F."/>
            <person name="Osuji N."/>
            <person name="Pu L.-L."/>
            <person name="Puazo M."/>
            <person name="Qu C."/>
            <person name="Quiroz J."/>
            <person name="Raj R."/>
            <person name="Weissenberger G."/>
            <person name="Xin Y."/>
            <person name="Zou X."/>
            <person name="Han Y."/>
            <person name="Richards S."/>
            <person name="Worley K."/>
            <person name="Muzny D."/>
            <person name="Gibbs R."/>
        </authorList>
    </citation>
    <scope>NUCLEOTIDE SEQUENCE</scope>
    <source>
        <strain evidence="5">Sampled in the wild</strain>
    </source>
</reference>
<reference evidence="5" key="2">
    <citation type="submission" date="2017-10" db="EMBL/GenBank/DDBJ databases">
        <title>Ladona fulva Genome sequencing and assembly.</title>
        <authorList>
            <person name="Murali S."/>
            <person name="Richards S."/>
            <person name="Bandaranaike D."/>
            <person name="Bellair M."/>
            <person name="Blankenburg K."/>
            <person name="Chao H."/>
            <person name="Dinh H."/>
            <person name="Doddapaneni H."/>
            <person name="Dugan-Rocha S."/>
            <person name="Elkadiri S."/>
            <person name="Gnanaolivu R."/>
            <person name="Hernandez B."/>
            <person name="Skinner E."/>
            <person name="Javaid M."/>
            <person name="Lee S."/>
            <person name="Li M."/>
            <person name="Ming W."/>
            <person name="Munidasa M."/>
            <person name="Muniz J."/>
            <person name="Nguyen L."/>
            <person name="Hughes D."/>
            <person name="Osuji N."/>
            <person name="Pu L.-L."/>
            <person name="Puazo M."/>
            <person name="Qu C."/>
            <person name="Quiroz J."/>
            <person name="Raj R."/>
            <person name="Weissenberger G."/>
            <person name="Xin Y."/>
            <person name="Zou X."/>
            <person name="Han Y."/>
            <person name="Worley K."/>
            <person name="Muzny D."/>
            <person name="Gibbs R."/>
        </authorList>
    </citation>
    <scope>NUCLEOTIDE SEQUENCE</scope>
    <source>
        <strain evidence="5">Sampled in the wild</strain>
    </source>
</reference>
<keyword evidence="2" id="KW-0472">Membrane</keyword>
<evidence type="ECO:0000313" key="6">
    <source>
        <dbReference type="Proteomes" id="UP000792457"/>
    </source>
</evidence>
<dbReference type="Proteomes" id="UP000792457">
    <property type="component" value="Unassembled WGS sequence"/>
</dbReference>
<feature type="transmembrane region" description="Helical" evidence="2">
    <location>
        <begin position="105"/>
        <end position="126"/>
    </location>
</feature>
<sequence>MEYHQIHILLFLAILLVAVSGTGTSCKLSKLFVCGKDETCEQIGDNGNGVCKCRPGFRRSPSGGCDPGPTSRTPTKHIDYQHKDPDPPQASSEQKEESGHSGLSIALSTLLTIGLICGAIALIYAARRYKWHESMRRLGIRRYEELFIGRNEEEDDDAPIA</sequence>
<gene>
    <name evidence="5" type="ORF">J437_LFUL009102</name>
</gene>
<name>A0A8K0K4Y6_LADFU</name>
<evidence type="ECO:0000256" key="1">
    <source>
        <dbReference type="SAM" id="MobiDB-lite"/>
    </source>
</evidence>
<comment type="caution">
    <text evidence="5">The sequence shown here is derived from an EMBL/GenBank/DDBJ whole genome shotgun (WGS) entry which is preliminary data.</text>
</comment>